<dbReference type="HAMAP" id="MF_00052_B">
    <property type="entry name" value="RNase_HII_B"/>
    <property type="match status" value="1"/>
</dbReference>
<dbReference type="InterPro" id="IPR036397">
    <property type="entry name" value="RNaseH_sf"/>
</dbReference>
<protein>
    <recommendedName>
        <fullName evidence="7 14">Ribonuclease HII</fullName>
        <shortName evidence="14">RNase HII</shortName>
        <ecNumber evidence="6 14">3.1.26.4</ecNumber>
    </recommendedName>
</protein>
<dbReference type="NCBIfam" id="NF000594">
    <property type="entry name" value="PRK00015.1-1"/>
    <property type="match status" value="1"/>
</dbReference>
<evidence type="ECO:0000259" key="17">
    <source>
        <dbReference type="PROSITE" id="PS51975"/>
    </source>
</evidence>
<evidence type="ECO:0000256" key="10">
    <source>
        <dbReference type="ARBA" id="ARBA00022723"/>
    </source>
</evidence>
<feature type="binding site" evidence="14 15">
    <location>
        <position position="94"/>
    </location>
    <ligand>
        <name>a divalent metal cation</name>
        <dbReference type="ChEBI" id="CHEBI:60240"/>
    </ligand>
</feature>
<evidence type="ECO:0000313" key="19">
    <source>
        <dbReference type="Proteomes" id="UP000319353"/>
    </source>
</evidence>
<accession>A0A537L8Q9</accession>
<feature type="binding site" evidence="14 15">
    <location>
        <position position="186"/>
    </location>
    <ligand>
        <name>a divalent metal cation</name>
        <dbReference type="ChEBI" id="CHEBI:60240"/>
    </ligand>
</feature>
<proteinExistence type="inferred from homology"/>
<dbReference type="GO" id="GO:0006298">
    <property type="term" value="P:mismatch repair"/>
    <property type="evidence" value="ECO:0007669"/>
    <property type="project" value="TreeGrafter"/>
</dbReference>
<reference evidence="18 19" key="1">
    <citation type="journal article" date="2019" name="Nat. Microbiol.">
        <title>Mediterranean grassland soil C-N compound turnover is dependent on rainfall and depth, and is mediated by genomically divergent microorganisms.</title>
        <authorList>
            <person name="Diamond S."/>
            <person name="Andeer P.F."/>
            <person name="Li Z."/>
            <person name="Crits-Christoph A."/>
            <person name="Burstein D."/>
            <person name="Anantharaman K."/>
            <person name="Lane K.R."/>
            <person name="Thomas B.C."/>
            <person name="Pan C."/>
            <person name="Northen T.R."/>
            <person name="Banfield J.F."/>
        </authorList>
    </citation>
    <scope>NUCLEOTIDE SEQUENCE [LARGE SCALE GENOMIC DNA]</scope>
    <source>
        <strain evidence="18">NP_4</strain>
    </source>
</reference>
<evidence type="ECO:0000256" key="9">
    <source>
        <dbReference type="ARBA" id="ARBA00022722"/>
    </source>
</evidence>
<dbReference type="GO" id="GO:0032299">
    <property type="term" value="C:ribonuclease H2 complex"/>
    <property type="evidence" value="ECO:0007669"/>
    <property type="project" value="TreeGrafter"/>
</dbReference>
<dbReference type="InterPro" id="IPR012337">
    <property type="entry name" value="RNaseH-like_sf"/>
</dbReference>
<dbReference type="GO" id="GO:0030145">
    <property type="term" value="F:manganese ion binding"/>
    <property type="evidence" value="ECO:0007669"/>
    <property type="project" value="UniProtKB-UniRule"/>
</dbReference>
<evidence type="ECO:0000256" key="2">
    <source>
        <dbReference type="ARBA" id="ARBA00001946"/>
    </source>
</evidence>
<dbReference type="PANTHER" id="PTHR10954:SF18">
    <property type="entry name" value="RIBONUCLEASE HII"/>
    <property type="match status" value="1"/>
</dbReference>
<dbReference type="InterPro" id="IPR024567">
    <property type="entry name" value="RNase_HII/HIII_dom"/>
</dbReference>
<dbReference type="Pfam" id="PF01351">
    <property type="entry name" value="RNase_HII"/>
    <property type="match status" value="1"/>
</dbReference>
<dbReference type="PROSITE" id="PS51975">
    <property type="entry name" value="RNASE_H_2"/>
    <property type="match status" value="1"/>
</dbReference>
<evidence type="ECO:0000256" key="1">
    <source>
        <dbReference type="ARBA" id="ARBA00000077"/>
    </source>
</evidence>
<dbReference type="Proteomes" id="UP000319353">
    <property type="component" value="Unassembled WGS sequence"/>
</dbReference>
<dbReference type="NCBIfam" id="NF000595">
    <property type="entry name" value="PRK00015.1-3"/>
    <property type="match status" value="1"/>
</dbReference>
<comment type="catalytic activity">
    <reaction evidence="1 14 15 16">
        <text>Endonucleolytic cleavage to 5'-phosphomonoester.</text>
        <dbReference type="EC" id="3.1.26.4"/>
    </reaction>
</comment>
<feature type="binding site" evidence="14 15">
    <location>
        <position position="95"/>
    </location>
    <ligand>
        <name>a divalent metal cation</name>
        <dbReference type="ChEBI" id="CHEBI:60240"/>
    </ligand>
</feature>
<dbReference type="GO" id="GO:0043137">
    <property type="term" value="P:DNA replication, removal of RNA primer"/>
    <property type="evidence" value="ECO:0007669"/>
    <property type="project" value="TreeGrafter"/>
</dbReference>
<comment type="function">
    <text evidence="3 14 16">Endonuclease that specifically degrades the RNA of RNA-DNA hybrids.</text>
</comment>
<evidence type="ECO:0000256" key="13">
    <source>
        <dbReference type="ARBA" id="ARBA00023211"/>
    </source>
</evidence>
<evidence type="ECO:0000256" key="6">
    <source>
        <dbReference type="ARBA" id="ARBA00012180"/>
    </source>
</evidence>
<feature type="domain" description="RNase H type-2" evidence="17">
    <location>
        <begin position="88"/>
        <end position="277"/>
    </location>
</feature>
<comment type="cofactor">
    <cofactor evidence="14 15">
        <name>Mn(2+)</name>
        <dbReference type="ChEBI" id="CHEBI:29035"/>
    </cofactor>
    <cofactor evidence="14 15">
        <name>Mg(2+)</name>
        <dbReference type="ChEBI" id="CHEBI:18420"/>
    </cofactor>
    <text evidence="14 15">Manganese or magnesium. Binds 1 divalent metal ion per monomer in the absence of substrate. May bind a second metal ion after substrate binding.</text>
</comment>
<dbReference type="GO" id="GO:0004523">
    <property type="term" value="F:RNA-DNA hybrid ribonuclease activity"/>
    <property type="evidence" value="ECO:0007669"/>
    <property type="project" value="UniProtKB-UniRule"/>
</dbReference>
<name>A0A537L8Q9_9BACT</name>
<keyword evidence="9 14" id="KW-0540">Nuclease</keyword>
<evidence type="ECO:0000256" key="7">
    <source>
        <dbReference type="ARBA" id="ARBA00019179"/>
    </source>
</evidence>
<dbReference type="InterPro" id="IPR022898">
    <property type="entry name" value="RNase_HII"/>
</dbReference>
<comment type="cofactor">
    <cofactor evidence="2">
        <name>Mg(2+)</name>
        <dbReference type="ChEBI" id="CHEBI:18420"/>
    </cofactor>
</comment>
<evidence type="ECO:0000256" key="16">
    <source>
        <dbReference type="RuleBase" id="RU003515"/>
    </source>
</evidence>
<evidence type="ECO:0000256" key="5">
    <source>
        <dbReference type="ARBA" id="ARBA00007383"/>
    </source>
</evidence>
<dbReference type="EC" id="3.1.26.4" evidence="6 14"/>
<dbReference type="CDD" id="cd07182">
    <property type="entry name" value="RNase_HII_bacteria_HII_like"/>
    <property type="match status" value="1"/>
</dbReference>
<keyword evidence="8 14" id="KW-0963">Cytoplasm</keyword>
<organism evidence="18 19">
    <name type="scientific">Candidatus Segetimicrobium genomatis</name>
    <dbReference type="NCBI Taxonomy" id="2569760"/>
    <lineage>
        <taxon>Bacteria</taxon>
        <taxon>Bacillati</taxon>
        <taxon>Candidatus Sysuimicrobiota</taxon>
        <taxon>Candidatus Sysuimicrobiia</taxon>
        <taxon>Candidatus Sysuimicrobiales</taxon>
        <taxon>Candidatus Segetimicrobiaceae</taxon>
        <taxon>Candidatus Segetimicrobium</taxon>
    </lineage>
</organism>
<evidence type="ECO:0000256" key="4">
    <source>
        <dbReference type="ARBA" id="ARBA00004496"/>
    </source>
</evidence>
<dbReference type="AlphaFoldDB" id="A0A537L8Q9"/>
<gene>
    <name evidence="14" type="primary">rnhB</name>
    <name evidence="18" type="ORF">E6H01_04250</name>
</gene>
<keyword evidence="11 14" id="KW-0255">Endonuclease</keyword>
<evidence type="ECO:0000256" key="3">
    <source>
        <dbReference type="ARBA" id="ARBA00004065"/>
    </source>
</evidence>
<dbReference type="GO" id="GO:0003723">
    <property type="term" value="F:RNA binding"/>
    <property type="evidence" value="ECO:0007669"/>
    <property type="project" value="UniProtKB-UniRule"/>
</dbReference>
<comment type="similarity">
    <text evidence="5 14 16">Belongs to the RNase HII family.</text>
</comment>
<evidence type="ECO:0000256" key="11">
    <source>
        <dbReference type="ARBA" id="ARBA00022759"/>
    </source>
</evidence>
<dbReference type="EMBL" id="VBAL01000044">
    <property type="protein sequence ID" value="TMJ04381.1"/>
    <property type="molecule type" value="Genomic_DNA"/>
</dbReference>
<comment type="subcellular location">
    <subcellularLocation>
        <location evidence="4 14">Cytoplasm</location>
    </subcellularLocation>
</comment>
<dbReference type="PANTHER" id="PTHR10954">
    <property type="entry name" value="RIBONUCLEASE H2 SUBUNIT A"/>
    <property type="match status" value="1"/>
</dbReference>
<dbReference type="SUPFAM" id="SSF53098">
    <property type="entry name" value="Ribonuclease H-like"/>
    <property type="match status" value="1"/>
</dbReference>
<sequence length="287" mass="31461">MTEPVREPSTPLRPSVLRRLSIAQLSARLTRFAAVDPRFMRVLARDPRHGVRHLAARLRAIQTRAARESARLDGLFTVEREQRAQGFAAIAGVDEVGVAPLAGPVVAAAVILPAGVSLPHLDDSKRLTAAQRNVLYEQIIACAVACQIGMATVEEIDRLNILQAMRLAHRRAILGLPIRPQLVLIDGRYAADVPVPQLVIVDGDATCGSVAAASVMAKVTRDRMMADLGRQFPQYGFGRHKGYGTREHLEAIRRYGVTPVHRRSFSTVRAHQETLQLSIPQFRVVSG</sequence>
<keyword evidence="13 14" id="KW-0464">Manganese</keyword>
<keyword evidence="12 14" id="KW-0378">Hydrolase</keyword>
<comment type="caution">
    <text evidence="18">The sequence shown here is derived from an EMBL/GenBank/DDBJ whole genome shotgun (WGS) entry which is preliminary data.</text>
</comment>
<keyword evidence="10 14" id="KW-0479">Metal-binding</keyword>
<evidence type="ECO:0000313" key="18">
    <source>
        <dbReference type="EMBL" id="TMJ04381.1"/>
    </source>
</evidence>
<evidence type="ECO:0000256" key="14">
    <source>
        <dbReference type="HAMAP-Rule" id="MF_00052"/>
    </source>
</evidence>
<dbReference type="GO" id="GO:0005737">
    <property type="term" value="C:cytoplasm"/>
    <property type="evidence" value="ECO:0007669"/>
    <property type="project" value="UniProtKB-SubCell"/>
</dbReference>
<dbReference type="Gene3D" id="3.30.420.10">
    <property type="entry name" value="Ribonuclease H-like superfamily/Ribonuclease H"/>
    <property type="match status" value="1"/>
</dbReference>
<evidence type="ECO:0000256" key="8">
    <source>
        <dbReference type="ARBA" id="ARBA00022490"/>
    </source>
</evidence>
<evidence type="ECO:0000256" key="15">
    <source>
        <dbReference type="PROSITE-ProRule" id="PRU01319"/>
    </source>
</evidence>
<dbReference type="InterPro" id="IPR001352">
    <property type="entry name" value="RNase_HII/HIII"/>
</dbReference>
<evidence type="ECO:0000256" key="12">
    <source>
        <dbReference type="ARBA" id="ARBA00022801"/>
    </source>
</evidence>